<dbReference type="InterPro" id="IPR009057">
    <property type="entry name" value="Homeodomain-like_sf"/>
</dbReference>
<keyword evidence="2" id="KW-0238">DNA-binding</keyword>
<dbReference type="InterPro" id="IPR003313">
    <property type="entry name" value="AraC-bd"/>
</dbReference>
<dbReference type="Pfam" id="PF12833">
    <property type="entry name" value="HTH_18"/>
    <property type="match status" value="1"/>
</dbReference>
<evidence type="ECO:0000259" key="4">
    <source>
        <dbReference type="PROSITE" id="PS01124"/>
    </source>
</evidence>
<dbReference type="PROSITE" id="PS01124">
    <property type="entry name" value="HTH_ARAC_FAMILY_2"/>
    <property type="match status" value="1"/>
</dbReference>
<dbReference type="InterPro" id="IPR037923">
    <property type="entry name" value="HTH-like"/>
</dbReference>
<proteinExistence type="predicted"/>
<keyword evidence="1" id="KW-0805">Transcription regulation</keyword>
<evidence type="ECO:0000256" key="3">
    <source>
        <dbReference type="ARBA" id="ARBA00023163"/>
    </source>
</evidence>
<accession>A0ABU2H261</accession>
<gene>
    <name evidence="5" type="ORF">RIF23_03605</name>
</gene>
<protein>
    <submittedName>
        <fullName evidence="5">AraC family transcriptional regulator</fullName>
    </submittedName>
</protein>
<keyword evidence="3" id="KW-0804">Transcription</keyword>
<dbReference type="SUPFAM" id="SSF51215">
    <property type="entry name" value="Regulatory protein AraC"/>
    <property type="match status" value="1"/>
</dbReference>
<evidence type="ECO:0000256" key="1">
    <source>
        <dbReference type="ARBA" id="ARBA00023015"/>
    </source>
</evidence>
<evidence type="ECO:0000313" key="5">
    <source>
        <dbReference type="EMBL" id="MDS1269377.1"/>
    </source>
</evidence>
<feature type="domain" description="HTH araC/xylS-type" evidence="4">
    <location>
        <begin position="178"/>
        <end position="275"/>
    </location>
</feature>
<dbReference type="Pfam" id="PF02311">
    <property type="entry name" value="AraC_binding"/>
    <property type="match status" value="1"/>
</dbReference>
<dbReference type="PANTHER" id="PTHR46796:SF2">
    <property type="entry name" value="TRANSCRIPTIONAL REGULATORY PROTEIN"/>
    <property type="match status" value="1"/>
</dbReference>
<dbReference type="InterPro" id="IPR050204">
    <property type="entry name" value="AraC_XylS_family_regulators"/>
</dbReference>
<organism evidence="5 6">
    <name type="scientific">Lipingzhangella rawalii</name>
    <dbReference type="NCBI Taxonomy" id="2055835"/>
    <lineage>
        <taxon>Bacteria</taxon>
        <taxon>Bacillati</taxon>
        <taxon>Actinomycetota</taxon>
        <taxon>Actinomycetes</taxon>
        <taxon>Streptosporangiales</taxon>
        <taxon>Nocardiopsidaceae</taxon>
        <taxon>Lipingzhangella</taxon>
    </lineage>
</organism>
<evidence type="ECO:0000313" key="6">
    <source>
        <dbReference type="Proteomes" id="UP001250214"/>
    </source>
</evidence>
<dbReference type="SUPFAM" id="SSF46689">
    <property type="entry name" value="Homeodomain-like"/>
    <property type="match status" value="2"/>
</dbReference>
<dbReference type="EMBL" id="JAVLVT010000001">
    <property type="protein sequence ID" value="MDS1269377.1"/>
    <property type="molecule type" value="Genomic_DNA"/>
</dbReference>
<name>A0ABU2H261_9ACTN</name>
<dbReference type="Proteomes" id="UP001250214">
    <property type="component" value="Unassembled WGS sequence"/>
</dbReference>
<comment type="caution">
    <text evidence="5">The sequence shown here is derived from an EMBL/GenBank/DDBJ whole genome shotgun (WGS) entry which is preliminary data.</text>
</comment>
<dbReference type="InterPro" id="IPR014710">
    <property type="entry name" value="RmlC-like_jellyroll"/>
</dbReference>
<keyword evidence="6" id="KW-1185">Reference proteome</keyword>
<dbReference type="Gene3D" id="1.10.10.60">
    <property type="entry name" value="Homeodomain-like"/>
    <property type="match status" value="1"/>
</dbReference>
<evidence type="ECO:0000256" key="2">
    <source>
        <dbReference type="ARBA" id="ARBA00023125"/>
    </source>
</evidence>
<dbReference type="InterPro" id="IPR018060">
    <property type="entry name" value="HTH_AraC"/>
</dbReference>
<dbReference type="SMART" id="SM00342">
    <property type="entry name" value="HTH_ARAC"/>
    <property type="match status" value="1"/>
</dbReference>
<sequence>MAIDADSTAEYARFWRSPGLPDVDLLTARFVRHRYNRHTHETYTVALVEAGVEEYLYDGQTHRVGAGEFAVVEPGVVHTGHAGVPTGWSYRVMYPSVELVTTIARENGIRGTPAFRMPTLRDTDLAVRFRQAHRAAEDGDQLASSTLLRAVVSALLLRHSRPARHTATSTSAPAALAAQVRDLLHGQLVDPPRLDTLAAMVEVSPYALVRTFRADYGLPPHAYLNQLRVQHARSLLAAGVAAGDVAIQVGFADQPHLTRHFKRAVGVGPAAYQRGVRAVR</sequence>
<dbReference type="Gene3D" id="2.60.120.10">
    <property type="entry name" value="Jelly Rolls"/>
    <property type="match status" value="1"/>
</dbReference>
<dbReference type="PANTHER" id="PTHR46796">
    <property type="entry name" value="HTH-TYPE TRANSCRIPTIONAL ACTIVATOR RHAS-RELATED"/>
    <property type="match status" value="1"/>
</dbReference>
<dbReference type="RefSeq" id="WP_310910854.1">
    <property type="nucleotide sequence ID" value="NZ_JAVLVT010000001.1"/>
</dbReference>
<reference evidence="6" key="1">
    <citation type="submission" date="2023-07" db="EMBL/GenBank/DDBJ databases">
        <title>Novel species in the genus Lipingzhangella isolated from Sambhar Salt Lake.</title>
        <authorList>
            <person name="Jiya N."/>
            <person name="Kajale S."/>
            <person name="Sharma A."/>
        </authorList>
    </citation>
    <scope>NUCLEOTIDE SEQUENCE [LARGE SCALE GENOMIC DNA]</scope>
    <source>
        <strain evidence="6">LS1_29</strain>
    </source>
</reference>